<organism evidence="2 3">
    <name type="scientific">Croceicoccus esteveae</name>
    <dbReference type="NCBI Taxonomy" id="3075597"/>
    <lineage>
        <taxon>Bacteria</taxon>
        <taxon>Pseudomonadati</taxon>
        <taxon>Pseudomonadota</taxon>
        <taxon>Alphaproteobacteria</taxon>
        <taxon>Sphingomonadales</taxon>
        <taxon>Erythrobacteraceae</taxon>
        <taxon>Croceicoccus</taxon>
    </lineage>
</organism>
<dbReference type="InterPro" id="IPR029044">
    <property type="entry name" value="Nucleotide-diphossugar_trans"/>
</dbReference>
<feature type="transmembrane region" description="Helical" evidence="1">
    <location>
        <begin position="356"/>
        <end position="383"/>
    </location>
</feature>
<sequence length="409" mass="43248">MLEPLASDRHTPRATQSVLGRKLIESQLDVMSAWGAQRLLLLADPQMNAVHEVVESARRMGMEAIMVADAHAMCAQVTSADELAVVADCLLPDASVALAILEHGAGVAVLPVDPAMALGFERIDARWAWAGLLVVAGALCEKLRQLPADCDVGSSLLRIALMNGVAMRSLPVDLLENDGWMLVLDTIEVQVLEQGRLSRQLREAGAGTPGPRLAQLALHGLGNRLLATKGAAVRLLWVAVLLLVLAPLLAWLEWGALAMVLLGSSFLLGQMAALLHEAVMQGRLVRPRPPVKPAPALAALDAGVLASAGFMMASNAPFALNWFVAFVMVAVVRIAQRHVAAAWLRRWLADRLVLTLILAAGALVGAPVFATAAVPVLILLFWLGADYRRSGSAPGDAPDNNGAGDSAQD</sequence>
<dbReference type="SUPFAM" id="SSF53448">
    <property type="entry name" value="Nucleotide-diphospho-sugar transferases"/>
    <property type="match status" value="1"/>
</dbReference>
<protein>
    <submittedName>
        <fullName evidence="2">Uncharacterized protein</fullName>
    </submittedName>
</protein>
<evidence type="ECO:0000256" key="1">
    <source>
        <dbReference type="SAM" id="Phobius"/>
    </source>
</evidence>
<accession>A0ABU2ZHG0</accession>
<keyword evidence="1" id="KW-1133">Transmembrane helix</keyword>
<proteinExistence type="predicted"/>
<dbReference type="Proteomes" id="UP001259803">
    <property type="component" value="Unassembled WGS sequence"/>
</dbReference>
<keyword evidence="1" id="KW-0812">Transmembrane</keyword>
<evidence type="ECO:0000313" key="3">
    <source>
        <dbReference type="Proteomes" id="UP001259803"/>
    </source>
</evidence>
<dbReference type="EMBL" id="JAVRHS010000002">
    <property type="protein sequence ID" value="MDT0575493.1"/>
    <property type="molecule type" value="Genomic_DNA"/>
</dbReference>
<feature type="transmembrane region" description="Helical" evidence="1">
    <location>
        <begin position="319"/>
        <end position="335"/>
    </location>
</feature>
<dbReference type="RefSeq" id="WP_311340050.1">
    <property type="nucleotide sequence ID" value="NZ_JAVRHS010000002.1"/>
</dbReference>
<feature type="transmembrane region" description="Helical" evidence="1">
    <location>
        <begin position="231"/>
        <end position="250"/>
    </location>
</feature>
<evidence type="ECO:0000313" key="2">
    <source>
        <dbReference type="EMBL" id="MDT0575493.1"/>
    </source>
</evidence>
<keyword evidence="1" id="KW-0472">Membrane</keyword>
<name>A0ABU2ZHG0_9SPHN</name>
<feature type="transmembrane region" description="Helical" evidence="1">
    <location>
        <begin position="256"/>
        <end position="275"/>
    </location>
</feature>
<gene>
    <name evidence="2" type="ORF">RM533_04785</name>
</gene>
<comment type="caution">
    <text evidence="2">The sequence shown here is derived from an EMBL/GenBank/DDBJ whole genome shotgun (WGS) entry which is preliminary data.</text>
</comment>
<keyword evidence="3" id="KW-1185">Reference proteome</keyword>
<reference evidence="2 3" key="1">
    <citation type="submission" date="2023-09" db="EMBL/GenBank/DDBJ databases">
        <authorList>
            <person name="Rey-Velasco X."/>
        </authorList>
    </citation>
    <scope>NUCLEOTIDE SEQUENCE [LARGE SCALE GENOMIC DNA]</scope>
    <source>
        <strain evidence="2 3">F390</strain>
    </source>
</reference>